<keyword evidence="4 15" id="KW-0489">Methyltransferase</keyword>
<evidence type="ECO:0000256" key="2">
    <source>
        <dbReference type="ARBA" id="ARBA00005879"/>
    </source>
</evidence>
<dbReference type="SUPFAM" id="SSF53790">
    <property type="entry name" value="Tetrapyrrole methylase"/>
    <property type="match status" value="1"/>
</dbReference>
<dbReference type="InterPro" id="IPR036291">
    <property type="entry name" value="NAD(P)-bd_dom_sf"/>
</dbReference>
<keyword evidence="7 15" id="KW-0560">Oxidoreductase</keyword>
<feature type="binding site" evidence="15">
    <location>
        <begin position="43"/>
        <end position="44"/>
    </location>
    <ligand>
        <name>NAD(+)</name>
        <dbReference type="ChEBI" id="CHEBI:57540"/>
    </ligand>
</feature>
<feature type="binding site" evidence="15">
    <location>
        <position position="413"/>
    </location>
    <ligand>
        <name>S-adenosyl-L-methionine</name>
        <dbReference type="ChEBI" id="CHEBI:59789"/>
    </ligand>
</feature>
<comment type="catalytic activity">
    <reaction evidence="15">
        <text>siroheme + 2 H(+) = sirohydrochlorin + Fe(2+)</text>
        <dbReference type="Rhea" id="RHEA:24360"/>
        <dbReference type="ChEBI" id="CHEBI:15378"/>
        <dbReference type="ChEBI" id="CHEBI:29033"/>
        <dbReference type="ChEBI" id="CHEBI:58351"/>
        <dbReference type="ChEBI" id="CHEBI:60052"/>
        <dbReference type="EC" id="4.99.1.4"/>
    </reaction>
</comment>
<feature type="domain" description="Siroheme synthase central" evidence="20">
    <location>
        <begin position="124"/>
        <end position="146"/>
    </location>
</feature>
<dbReference type="PANTHER" id="PTHR45790">
    <property type="entry name" value="SIROHEME SYNTHASE-RELATED"/>
    <property type="match status" value="1"/>
</dbReference>
<evidence type="ECO:0000256" key="9">
    <source>
        <dbReference type="ARBA" id="ARBA00023239"/>
    </source>
</evidence>
<feature type="binding site" evidence="15">
    <location>
        <position position="307"/>
    </location>
    <ligand>
        <name>S-adenosyl-L-methionine</name>
        <dbReference type="ChEBI" id="CHEBI:59789"/>
    </ligand>
</feature>
<dbReference type="GO" id="GO:0019354">
    <property type="term" value="P:siroheme biosynthetic process"/>
    <property type="evidence" value="ECO:0007669"/>
    <property type="project" value="UniProtKB-UniRule"/>
</dbReference>
<dbReference type="Gene3D" id="3.40.50.720">
    <property type="entry name" value="NAD(P)-binding Rossmann-like Domain"/>
    <property type="match status" value="1"/>
</dbReference>
<keyword evidence="8 15" id="KW-0520">NAD</keyword>
<keyword evidence="22" id="KW-1185">Reference proteome</keyword>
<comment type="pathway">
    <text evidence="14 15">Cofactor biosynthesis; adenosylcobalamin biosynthesis; precorrin-2 from uroporphyrinogen III: step 1/1.</text>
</comment>
<dbReference type="NCBIfam" id="TIGR01470">
    <property type="entry name" value="cysG_Nterm"/>
    <property type="match status" value="1"/>
</dbReference>
<evidence type="ECO:0000256" key="10">
    <source>
        <dbReference type="ARBA" id="ARBA00023244"/>
    </source>
</evidence>
<dbReference type="InterPro" id="IPR006366">
    <property type="entry name" value="CobA/CysG_C"/>
</dbReference>
<feature type="domain" description="Sirohaem synthase dimerisation" evidence="19">
    <location>
        <begin position="151"/>
        <end position="206"/>
    </location>
</feature>
<dbReference type="GO" id="GO:0043115">
    <property type="term" value="F:precorrin-2 dehydrogenase activity"/>
    <property type="evidence" value="ECO:0007669"/>
    <property type="project" value="UniProtKB-UniRule"/>
</dbReference>
<dbReference type="InterPro" id="IPR028281">
    <property type="entry name" value="Sirohaem_synthase_central"/>
</dbReference>
<dbReference type="NCBIfam" id="TIGR01469">
    <property type="entry name" value="cobA_cysG_Cterm"/>
    <property type="match status" value="1"/>
</dbReference>
<dbReference type="GO" id="GO:0051266">
    <property type="term" value="F:sirohydrochlorin ferrochelatase activity"/>
    <property type="evidence" value="ECO:0007669"/>
    <property type="project" value="UniProtKB-EC"/>
</dbReference>
<sequence length="465" mass="50333">MQYLPLFFDLKGRDVLLVGGGDIALRKARLLSRAGAQLSVVALEILPELHELLDQHQGLAITGPYHAALLAGKTLVLAATDDEALNERVHHDAIAANVPVNVVDNPALCTFIFPAIVDRSPIVIGISSGGQSPVLARILRSKLESQIPVSFSRLGQLVGRLRDQVKARFGSVNERRVFWEKVLNGQVAERVFAGRDAEAEALLLEQIAAGNADNHTGEVYLVGAGPGDPELLTFKALRLMQQADVVLYDRLVSDEVLELCRRDADLIYVGKKRDNHAVPQQDINQLLIDHARAGRRVVRLKGGDPFIFGRGGEELEQLKAAGIPFQVVPGITAASACSTYGGIPLTHRNYAQSVKFVTGQLKNRTSDLNFAELVQPNQTIVFYMGLHTLELLVQGLMEQGKPADTLIAIVSQGTSAQQRVLTGQLQTIVAQQAEAQLEAPAIIIVGEVVALQSQLSWFGASAETE</sequence>
<comment type="catalytic activity">
    <reaction evidence="15">
        <text>uroporphyrinogen III + 2 S-adenosyl-L-methionine = precorrin-2 + 2 S-adenosyl-L-homocysteine + H(+)</text>
        <dbReference type="Rhea" id="RHEA:32459"/>
        <dbReference type="ChEBI" id="CHEBI:15378"/>
        <dbReference type="ChEBI" id="CHEBI:57308"/>
        <dbReference type="ChEBI" id="CHEBI:57856"/>
        <dbReference type="ChEBI" id="CHEBI:58827"/>
        <dbReference type="ChEBI" id="CHEBI:59789"/>
        <dbReference type="EC" id="2.1.1.107"/>
    </reaction>
</comment>
<comment type="similarity">
    <text evidence="15">In the C-terminal section; belongs to the precorrin methyltransferase family.</text>
</comment>
<dbReference type="FunFam" id="3.30.950.10:FF:000001">
    <property type="entry name" value="Siroheme synthase"/>
    <property type="match status" value="1"/>
</dbReference>
<evidence type="ECO:0000256" key="5">
    <source>
        <dbReference type="ARBA" id="ARBA00022679"/>
    </source>
</evidence>
<dbReference type="GO" id="GO:0051287">
    <property type="term" value="F:NAD binding"/>
    <property type="evidence" value="ECO:0007669"/>
    <property type="project" value="InterPro"/>
</dbReference>
<proteinExistence type="inferred from homology"/>
<comment type="pathway">
    <text evidence="15">Porphyrin-containing compound metabolism; siroheme biosynthesis; siroheme from sirohydrochlorin: step 1/1.</text>
</comment>
<dbReference type="Gene3D" id="3.40.1010.10">
    <property type="entry name" value="Cobalt-precorrin-4 Transmethylase, Domain 1"/>
    <property type="match status" value="1"/>
</dbReference>
<dbReference type="SUPFAM" id="SSF75615">
    <property type="entry name" value="Siroheme synthase middle domains-like"/>
    <property type="match status" value="1"/>
</dbReference>
<dbReference type="FunFam" id="3.40.1010.10:FF:000001">
    <property type="entry name" value="Siroheme synthase"/>
    <property type="match status" value="1"/>
</dbReference>
<dbReference type="NCBIfam" id="NF004790">
    <property type="entry name" value="PRK06136.1"/>
    <property type="match status" value="1"/>
</dbReference>
<keyword evidence="3 15" id="KW-0169">Cobalamin biosynthesis</keyword>
<feature type="binding site" evidence="15">
    <location>
        <begin position="302"/>
        <end position="304"/>
    </location>
    <ligand>
        <name>S-adenosyl-L-methionine</name>
        <dbReference type="ChEBI" id="CHEBI:59789"/>
    </ligand>
</feature>
<dbReference type="InterPro" id="IPR019478">
    <property type="entry name" value="Sirohaem_synthase_dimer_dom"/>
</dbReference>
<dbReference type="Pfam" id="PF13241">
    <property type="entry name" value="NAD_binding_7"/>
    <property type="match status" value="1"/>
</dbReference>
<dbReference type="GO" id="GO:0004851">
    <property type="term" value="F:uroporphyrin-III C-methyltransferase activity"/>
    <property type="evidence" value="ECO:0007669"/>
    <property type="project" value="UniProtKB-UniRule"/>
</dbReference>
<dbReference type="Pfam" id="PF14824">
    <property type="entry name" value="Sirohm_synth_M"/>
    <property type="match status" value="1"/>
</dbReference>
<evidence type="ECO:0000259" key="18">
    <source>
        <dbReference type="Pfam" id="PF00590"/>
    </source>
</evidence>
<evidence type="ECO:0000256" key="14">
    <source>
        <dbReference type="ARBA" id="ARBA00060548"/>
    </source>
</evidence>
<dbReference type="NCBIfam" id="NF007922">
    <property type="entry name" value="PRK10637.1"/>
    <property type="match status" value="1"/>
</dbReference>
<evidence type="ECO:0000313" key="21">
    <source>
        <dbReference type="EMBL" id="QEW06919.1"/>
    </source>
</evidence>
<dbReference type="KEGG" id="nik:F5I99_10595"/>
<dbReference type="Proteomes" id="UP000325606">
    <property type="component" value="Chromosome"/>
</dbReference>
<dbReference type="PANTHER" id="PTHR45790:SF1">
    <property type="entry name" value="SIROHEME SYNTHASE"/>
    <property type="match status" value="1"/>
</dbReference>
<dbReference type="Gene3D" id="3.30.160.110">
    <property type="entry name" value="Siroheme synthase, domain 2"/>
    <property type="match status" value="1"/>
</dbReference>
<dbReference type="InterPro" id="IPR014777">
    <property type="entry name" value="4pyrrole_Mease_sub1"/>
</dbReference>
<dbReference type="PROSITE" id="PS00840">
    <property type="entry name" value="SUMT_2"/>
    <property type="match status" value="1"/>
</dbReference>
<evidence type="ECO:0000256" key="11">
    <source>
        <dbReference type="ARBA" id="ARBA00023268"/>
    </source>
</evidence>
<dbReference type="InterPro" id="IPR014776">
    <property type="entry name" value="4pyrrole_Mease_sub2"/>
</dbReference>
<keyword evidence="9 15" id="KW-0456">Lyase</keyword>
<keyword evidence="15" id="KW-0597">Phosphoprotein</keyword>
<comment type="pathway">
    <text evidence="15">Cofactor biosynthesis; adenosylcobalamin biosynthesis; sirohydrochlorin from precorrin-2: step 1/1.</text>
</comment>
<comment type="function">
    <text evidence="15">Multifunctional enzyme that catalyzes the SAM-dependent methylations of uroporphyrinogen III at position C-2 and C-7 to form precorrin-2 via precorrin-1. Then it catalyzes the NAD-dependent ring dehydrogenation of precorrin-2 to yield sirohydrochlorin. Finally, it catalyzes the ferrochelation of sirohydrochlorin to yield siroheme.</text>
</comment>
<feature type="binding site" evidence="15">
    <location>
        <position position="226"/>
    </location>
    <ligand>
        <name>S-adenosyl-L-methionine</name>
        <dbReference type="ChEBI" id="CHEBI:59789"/>
    </ligand>
</feature>
<dbReference type="PIRSF" id="PIRSF036426">
    <property type="entry name" value="Sirohaem_synth"/>
    <property type="match status" value="1"/>
</dbReference>
<dbReference type="FunFam" id="3.30.160.110:FF:000001">
    <property type="entry name" value="Siroheme synthase"/>
    <property type="match status" value="1"/>
</dbReference>
<dbReference type="AlphaFoldDB" id="A0A5J6LE10"/>
<dbReference type="UniPathway" id="UPA00262">
    <property type="reaction ID" value="UER00211"/>
</dbReference>
<keyword evidence="10 15" id="KW-0627">Porphyrin biosynthesis</keyword>
<dbReference type="GO" id="GO:0032259">
    <property type="term" value="P:methylation"/>
    <property type="evidence" value="ECO:0007669"/>
    <property type="project" value="UniProtKB-KW"/>
</dbReference>
<dbReference type="InterPro" id="IPR000878">
    <property type="entry name" value="4pyrrol_Mease"/>
</dbReference>
<dbReference type="InterPro" id="IPR006367">
    <property type="entry name" value="Sirohaem_synthase_N"/>
</dbReference>
<dbReference type="InterPro" id="IPR035996">
    <property type="entry name" value="4pyrrol_Methylase_sf"/>
</dbReference>
<evidence type="ECO:0000259" key="20">
    <source>
        <dbReference type="Pfam" id="PF14824"/>
    </source>
</evidence>
<accession>A0A5J6LE10</accession>
<keyword evidence="6 15" id="KW-0949">S-adenosyl-L-methionine</keyword>
<dbReference type="Pfam" id="PF00590">
    <property type="entry name" value="TP_methylase"/>
    <property type="match status" value="1"/>
</dbReference>
<evidence type="ECO:0000256" key="6">
    <source>
        <dbReference type="ARBA" id="ARBA00022691"/>
    </source>
</evidence>
<feature type="binding site" evidence="15">
    <location>
        <position position="384"/>
    </location>
    <ligand>
        <name>S-adenosyl-L-methionine</name>
        <dbReference type="ChEBI" id="CHEBI:59789"/>
    </ligand>
</feature>
<feature type="region of interest" description="Uroporphyrinogen-III C-methyltransferase" evidence="15">
    <location>
        <begin position="217"/>
        <end position="465"/>
    </location>
</feature>
<evidence type="ECO:0000256" key="8">
    <source>
        <dbReference type="ARBA" id="ARBA00023027"/>
    </source>
</evidence>
<comment type="catalytic activity">
    <reaction evidence="13 15">
        <text>precorrin-2 + NAD(+) = sirohydrochlorin + NADH + 2 H(+)</text>
        <dbReference type="Rhea" id="RHEA:15613"/>
        <dbReference type="ChEBI" id="CHEBI:15378"/>
        <dbReference type="ChEBI" id="CHEBI:57540"/>
        <dbReference type="ChEBI" id="CHEBI:57945"/>
        <dbReference type="ChEBI" id="CHEBI:58351"/>
        <dbReference type="ChEBI" id="CHEBI:58827"/>
        <dbReference type="EC" id="1.3.1.76"/>
    </reaction>
</comment>
<evidence type="ECO:0000256" key="17">
    <source>
        <dbReference type="RuleBase" id="RU003960"/>
    </source>
</evidence>
<evidence type="ECO:0000259" key="19">
    <source>
        <dbReference type="Pfam" id="PF10414"/>
    </source>
</evidence>
<dbReference type="GO" id="GO:0009236">
    <property type="term" value="P:cobalamin biosynthetic process"/>
    <property type="evidence" value="ECO:0007669"/>
    <property type="project" value="UniProtKB-UniRule"/>
</dbReference>
<feature type="modified residue" description="Phosphoserine" evidence="15">
    <location>
        <position position="128"/>
    </location>
</feature>
<feature type="region of interest" description="Precorrin-2 dehydrogenase / sirohydrochlorin ferrochelatase" evidence="15">
    <location>
        <begin position="1"/>
        <end position="203"/>
    </location>
</feature>
<dbReference type="RefSeq" id="WP_151055825.1">
    <property type="nucleotide sequence ID" value="NZ_CP044222.1"/>
</dbReference>
<dbReference type="Gene3D" id="1.10.8.210">
    <property type="entry name" value="Sirohaem synthase, dimerisation domain"/>
    <property type="match status" value="1"/>
</dbReference>
<gene>
    <name evidence="21" type="primary">cobA</name>
    <name evidence="15" type="synonym">cysG</name>
    <name evidence="21" type="ORF">F5I99_10595</name>
</gene>
<dbReference type="InterPro" id="IPR003043">
    <property type="entry name" value="Uropor_MeTrfase_CS"/>
</dbReference>
<evidence type="ECO:0000256" key="12">
    <source>
        <dbReference type="ARBA" id="ARBA00025705"/>
    </source>
</evidence>
<organism evidence="21 22">
    <name type="scientific">Nitrincola iocasae</name>
    <dbReference type="NCBI Taxonomy" id="2614693"/>
    <lineage>
        <taxon>Bacteria</taxon>
        <taxon>Pseudomonadati</taxon>
        <taxon>Pseudomonadota</taxon>
        <taxon>Gammaproteobacteria</taxon>
        <taxon>Oceanospirillales</taxon>
        <taxon>Oceanospirillaceae</taxon>
        <taxon>Nitrincola</taxon>
    </lineage>
</organism>
<feature type="active site" description="Proton acceptor" evidence="15 16">
    <location>
        <position position="249"/>
    </location>
</feature>
<dbReference type="EC" id="4.99.1.4" evidence="15"/>
<evidence type="ECO:0000256" key="13">
    <source>
        <dbReference type="ARBA" id="ARBA00047561"/>
    </source>
</evidence>
<dbReference type="EC" id="1.3.1.76" evidence="15"/>
<evidence type="ECO:0000313" key="22">
    <source>
        <dbReference type="Proteomes" id="UP000325606"/>
    </source>
</evidence>
<dbReference type="HAMAP" id="MF_01646">
    <property type="entry name" value="Siroheme_synth"/>
    <property type="match status" value="1"/>
</dbReference>
<feature type="binding site" evidence="15">
    <location>
        <begin position="22"/>
        <end position="23"/>
    </location>
    <ligand>
        <name>NAD(+)</name>
        <dbReference type="ChEBI" id="CHEBI:57540"/>
    </ligand>
</feature>
<feature type="domain" description="Tetrapyrrole methylase" evidence="18">
    <location>
        <begin position="219"/>
        <end position="428"/>
    </location>
</feature>
<comment type="pathway">
    <text evidence="1 15">Porphyrin-containing compound metabolism; siroheme biosynthesis; sirohydrochlorin from precorrin-2: step 1/1.</text>
</comment>
<comment type="similarity">
    <text evidence="2 17">Belongs to the precorrin methyltransferase family.</text>
</comment>
<dbReference type="InterPro" id="IPR012409">
    <property type="entry name" value="Sirohaem_synth"/>
</dbReference>
<dbReference type="UniPathway" id="UPA00148">
    <property type="reaction ID" value="UER00211"/>
</dbReference>
<keyword evidence="11 15" id="KW-0511">Multifunctional enzyme</keyword>
<evidence type="ECO:0000256" key="7">
    <source>
        <dbReference type="ARBA" id="ARBA00023002"/>
    </source>
</evidence>
<dbReference type="SUPFAM" id="SSF51735">
    <property type="entry name" value="NAD(P)-binding Rossmann-fold domains"/>
    <property type="match status" value="1"/>
</dbReference>
<comment type="pathway">
    <text evidence="12 15">Porphyrin-containing compound metabolism; siroheme biosynthesis; precorrin-2 from uroporphyrinogen III: step 1/1.</text>
</comment>
<feature type="binding site" evidence="15">
    <location>
        <begin position="332"/>
        <end position="333"/>
    </location>
    <ligand>
        <name>S-adenosyl-L-methionine</name>
        <dbReference type="ChEBI" id="CHEBI:59789"/>
    </ligand>
</feature>
<evidence type="ECO:0000256" key="1">
    <source>
        <dbReference type="ARBA" id="ARBA00005010"/>
    </source>
</evidence>
<dbReference type="EC" id="2.1.1.107" evidence="15"/>
<dbReference type="InterPro" id="IPR050161">
    <property type="entry name" value="Siro_Cobalamin_biosynth"/>
</dbReference>
<comment type="similarity">
    <text evidence="15">In the N-terminal section; belongs to the precorrin-2 dehydrogenase / sirohydrochlorin ferrochelatase family.</text>
</comment>
<evidence type="ECO:0000256" key="16">
    <source>
        <dbReference type="PIRSR" id="PIRSR036426-1"/>
    </source>
</evidence>
<dbReference type="CDD" id="cd11642">
    <property type="entry name" value="SUMT"/>
    <property type="match status" value="1"/>
</dbReference>
<protein>
    <recommendedName>
        <fullName evidence="15">Siroheme synthase</fullName>
    </recommendedName>
    <domain>
        <recommendedName>
            <fullName evidence="15">Uroporphyrinogen-III C-methyltransferase</fullName>
            <shortName evidence="15">Urogen III methylase</shortName>
            <ecNumber evidence="15">2.1.1.107</ecNumber>
        </recommendedName>
        <alternativeName>
            <fullName evidence="15">SUMT</fullName>
        </alternativeName>
        <alternativeName>
            <fullName evidence="15">Uroporphyrinogen III methylase</fullName>
            <shortName evidence="15">UROM</shortName>
        </alternativeName>
    </domain>
    <domain>
        <recommendedName>
            <fullName evidence="15">Precorrin-2 dehydrogenase</fullName>
            <ecNumber evidence="15">1.3.1.76</ecNumber>
        </recommendedName>
    </domain>
    <domain>
        <recommendedName>
            <fullName evidence="15">Sirohydrochlorin ferrochelatase</fullName>
            <ecNumber evidence="15">4.99.1.4</ecNumber>
        </recommendedName>
    </domain>
</protein>
<evidence type="ECO:0000256" key="3">
    <source>
        <dbReference type="ARBA" id="ARBA00022573"/>
    </source>
</evidence>
<evidence type="ECO:0000256" key="4">
    <source>
        <dbReference type="ARBA" id="ARBA00022603"/>
    </source>
</evidence>
<dbReference type="Pfam" id="PF10414">
    <property type="entry name" value="CysG_dimeriser"/>
    <property type="match status" value="1"/>
</dbReference>
<name>A0A5J6LE10_9GAMM</name>
<feature type="active site" description="Proton donor" evidence="15 16">
    <location>
        <position position="271"/>
    </location>
</feature>
<evidence type="ECO:0000256" key="15">
    <source>
        <dbReference type="HAMAP-Rule" id="MF_01646"/>
    </source>
</evidence>
<keyword evidence="5 15" id="KW-0808">Transferase</keyword>
<dbReference type="InterPro" id="IPR037115">
    <property type="entry name" value="Sirohaem_synt_dimer_dom_sf"/>
</dbReference>
<dbReference type="Gene3D" id="3.30.950.10">
    <property type="entry name" value="Methyltransferase, Cobalt-precorrin-4 Transmethylase, Domain 2"/>
    <property type="match status" value="1"/>
</dbReference>
<dbReference type="EMBL" id="CP044222">
    <property type="protein sequence ID" value="QEW06919.1"/>
    <property type="molecule type" value="Genomic_DNA"/>
</dbReference>
<reference evidence="21 22" key="1">
    <citation type="submission" date="2019-09" db="EMBL/GenBank/DDBJ databases">
        <title>Nitrincola iocasae sp. nov., a bacterium isolated from the sediment collected at a cold seep field in South China Sea.</title>
        <authorList>
            <person name="Zhang H."/>
            <person name="Wang H."/>
            <person name="Li C."/>
        </authorList>
    </citation>
    <scope>NUCLEOTIDE SEQUENCE [LARGE SCALE GENOMIC DNA]</scope>
    <source>
        <strain evidence="21 22">KXZD1103</strain>
    </source>
</reference>